<accession>A0A6L9S3X2</accession>
<dbReference type="AlphaFoldDB" id="A0A6L9S3X2"/>
<dbReference type="EMBL" id="JAAGOA010000002">
    <property type="protein sequence ID" value="NED99301.1"/>
    <property type="molecule type" value="Genomic_DNA"/>
</dbReference>
<proteinExistence type="predicted"/>
<evidence type="ECO:0000313" key="3">
    <source>
        <dbReference type="Proteomes" id="UP000475214"/>
    </source>
</evidence>
<reference evidence="2 3" key="1">
    <citation type="submission" date="2020-02" db="EMBL/GenBank/DDBJ databases">
        <authorList>
            <person name="Li X.-J."/>
            <person name="Han X.-M."/>
        </authorList>
    </citation>
    <scope>NUCLEOTIDE SEQUENCE [LARGE SCALE GENOMIC DNA]</scope>
    <source>
        <strain evidence="2 3">CCTCC AB 2017055</strain>
    </source>
</reference>
<dbReference type="InterPro" id="IPR025332">
    <property type="entry name" value="DUF4238"/>
</dbReference>
<organism evidence="2 3">
    <name type="scientific">Phytoactinopolyspora halotolerans</name>
    <dbReference type="NCBI Taxonomy" id="1981512"/>
    <lineage>
        <taxon>Bacteria</taxon>
        <taxon>Bacillati</taxon>
        <taxon>Actinomycetota</taxon>
        <taxon>Actinomycetes</taxon>
        <taxon>Jiangellales</taxon>
        <taxon>Jiangellaceae</taxon>
        <taxon>Phytoactinopolyspora</taxon>
    </lineage>
</organism>
<comment type="caution">
    <text evidence="2">The sequence shown here is derived from an EMBL/GenBank/DDBJ whole genome shotgun (WGS) entry which is preliminary data.</text>
</comment>
<name>A0A6L9S3X2_9ACTN</name>
<keyword evidence="3" id="KW-1185">Reference proteome</keyword>
<dbReference type="Proteomes" id="UP000475214">
    <property type="component" value="Unassembled WGS sequence"/>
</dbReference>
<evidence type="ECO:0000256" key="1">
    <source>
        <dbReference type="SAM" id="MobiDB-lite"/>
    </source>
</evidence>
<gene>
    <name evidence="2" type="ORF">G1H10_03890</name>
</gene>
<protein>
    <submittedName>
        <fullName evidence="2">DUF4238 domain-containing protein</fullName>
    </submittedName>
</protein>
<dbReference type="Pfam" id="PF14022">
    <property type="entry name" value="DUF4238"/>
    <property type="match status" value="1"/>
</dbReference>
<feature type="compositionally biased region" description="Basic and acidic residues" evidence="1">
    <location>
        <begin position="317"/>
        <end position="331"/>
    </location>
</feature>
<sequence>MGDKARATNDHFVPQMYLRRWAVPRSGRGGHQLIAAPADNPRSEFPASTRNIGSEKGFYWGTTPEGVEHHHTEKFLSIIESEATTAFRALLDKDEGSPAADALPRPWPPRPAHRLAMSWWIAAQILRTPRQRERLWNLDGSPLDPPRSIASANHHIRYIAENVAPLAATIYRRAWGVGYSTPCLLTSDAPVQIMNAQDDSDQLRAASYWDIYLPLDPHRYLLIPIQRPQARDLTIDHKIDPNGAPITIPLNETVMETAHRHIFWHPDHDPRPRLDLDQVLAIRQQRPAAGGSQSTFSYATLHPDAGIERRWLHRHVPDHASSEHPGTERTTTDPTATAETMLNRLNTDIQRYRNTGRT</sequence>
<feature type="region of interest" description="Disordered" evidence="1">
    <location>
        <begin position="317"/>
        <end position="337"/>
    </location>
</feature>
<evidence type="ECO:0000313" key="2">
    <source>
        <dbReference type="EMBL" id="NED99301.1"/>
    </source>
</evidence>